<dbReference type="STRING" id="279824.SAMN03080617_02286"/>
<organism evidence="2 3">
    <name type="scientific">Algoriphagus alkaliphilus</name>
    <dbReference type="NCBI Taxonomy" id="279824"/>
    <lineage>
        <taxon>Bacteria</taxon>
        <taxon>Pseudomonadati</taxon>
        <taxon>Bacteroidota</taxon>
        <taxon>Cytophagia</taxon>
        <taxon>Cytophagales</taxon>
        <taxon>Cyclobacteriaceae</taxon>
        <taxon>Algoriphagus</taxon>
    </lineage>
</organism>
<feature type="domain" description="Glycosyl transferase family 1" evidence="1">
    <location>
        <begin position="244"/>
        <end position="407"/>
    </location>
</feature>
<dbReference type="GO" id="GO:0016757">
    <property type="term" value="F:glycosyltransferase activity"/>
    <property type="evidence" value="ECO:0007669"/>
    <property type="project" value="InterPro"/>
</dbReference>
<proteinExistence type="predicted"/>
<evidence type="ECO:0000313" key="2">
    <source>
        <dbReference type="EMBL" id="SDA78149.1"/>
    </source>
</evidence>
<evidence type="ECO:0000259" key="1">
    <source>
        <dbReference type="Pfam" id="PF00534"/>
    </source>
</evidence>
<name>A0A1G5Y667_9BACT</name>
<dbReference type="SUPFAM" id="SSF53756">
    <property type="entry name" value="UDP-Glycosyltransferase/glycogen phosphorylase"/>
    <property type="match status" value="1"/>
</dbReference>
<dbReference type="EMBL" id="FMXE01000014">
    <property type="protein sequence ID" value="SDA78149.1"/>
    <property type="molecule type" value="Genomic_DNA"/>
</dbReference>
<dbReference type="AlphaFoldDB" id="A0A1G5Y667"/>
<dbReference type="OrthoDB" id="9794575at2"/>
<dbReference type="Pfam" id="PF00534">
    <property type="entry name" value="Glycos_transf_1"/>
    <property type="match status" value="1"/>
</dbReference>
<sequence>MKKILLVSFYFSPCTLTPAQRLTYWAQNFYKFGFYPIVVTRIWTKDLKTHQDTKVPIGDKVIIEKFPNYEVHYLPFKPGILDQAYRRFGEGVFRPLFLITKLVDVLLAQFTLIFTSFSIFSPYLQKLVMQEKPEKLLISGEPFYLFRLGYMLNKKLGISWIADYRDDWSTNELQMEKSGGAVRKWIANIESAYERKWVGTANSVISVSAHYTKRICDFLNKPGITVQNGFEESLLDLPELPLYDQFTVMYSGVLYPSQDIRLILDVLEMCHREGRPFRLIFLGAGFDVKEKKRIESLVPNHLKSFVEVTDRFPRSEAIAMLQKAHVLLGIAYGNMKGIPSSKLYEYLAIGKPVLLCPTDDDVMERILKDVNLGYFVKSPEIGFLILKTLQESYENPKFSEELRTNSRLNILKYSRHNQMKKLVEQFN</sequence>
<reference evidence="3" key="1">
    <citation type="submission" date="2016-10" db="EMBL/GenBank/DDBJ databases">
        <authorList>
            <person name="Varghese N."/>
            <person name="Submissions S."/>
        </authorList>
    </citation>
    <scope>NUCLEOTIDE SEQUENCE [LARGE SCALE GENOMIC DNA]</scope>
    <source>
        <strain evidence="3">DSM 22703</strain>
    </source>
</reference>
<keyword evidence="2" id="KW-0808">Transferase</keyword>
<evidence type="ECO:0000313" key="3">
    <source>
        <dbReference type="Proteomes" id="UP000198756"/>
    </source>
</evidence>
<dbReference type="Proteomes" id="UP000198756">
    <property type="component" value="Unassembled WGS sequence"/>
</dbReference>
<dbReference type="InterPro" id="IPR001296">
    <property type="entry name" value="Glyco_trans_1"/>
</dbReference>
<protein>
    <submittedName>
        <fullName evidence="2">Glycosyltransferase involved in cell wall bisynthesis</fullName>
    </submittedName>
</protein>
<accession>A0A1G5Y667</accession>
<gene>
    <name evidence="2" type="ORF">SAMN03080617_02286</name>
</gene>
<keyword evidence="3" id="KW-1185">Reference proteome</keyword>
<dbReference type="Gene3D" id="3.40.50.2000">
    <property type="entry name" value="Glycogen Phosphorylase B"/>
    <property type="match status" value="1"/>
</dbReference>